<evidence type="ECO:0000256" key="2">
    <source>
        <dbReference type="ARBA" id="ARBA00004514"/>
    </source>
</evidence>
<keyword evidence="4" id="KW-0378">Hydrolase</keyword>
<dbReference type="Proteomes" id="UP000694397">
    <property type="component" value="Chromosome 7"/>
</dbReference>
<dbReference type="GO" id="GO:0006508">
    <property type="term" value="P:proteolysis"/>
    <property type="evidence" value="ECO:0007669"/>
    <property type="project" value="InterPro"/>
</dbReference>
<feature type="active site" description="Proton donor/acceptor" evidence="6">
    <location>
        <position position="843"/>
    </location>
</feature>
<accession>A0A8C9VA41</accession>
<comment type="subcellular location">
    <subcellularLocation>
        <location evidence="2">Cytoplasm</location>
        <location evidence="2">Cytosol</location>
    </subcellularLocation>
</comment>
<evidence type="ECO:0000256" key="3">
    <source>
        <dbReference type="ARBA" id="ARBA00005988"/>
    </source>
</evidence>
<evidence type="ECO:0000256" key="6">
    <source>
        <dbReference type="PROSITE-ProRule" id="PRU01379"/>
    </source>
</evidence>
<dbReference type="Gene3D" id="3.40.630.10">
    <property type="entry name" value="Zn peptidases"/>
    <property type="match status" value="1"/>
</dbReference>
<reference evidence="9 10" key="1">
    <citation type="submission" date="2019-04" db="EMBL/GenBank/DDBJ databases">
        <authorList>
            <consortium name="Wellcome Sanger Institute Data Sharing"/>
        </authorList>
    </citation>
    <scope>NUCLEOTIDE SEQUENCE [LARGE SCALE GENOMIC DNA]</scope>
</reference>
<protein>
    <submittedName>
        <fullName evidence="9">AGBL carboxypeptidase 1</fullName>
    </submittedName>
</protein>
<evidence type="ECO:0000256" key="4">
    <source>
        <dbReference type="ARBA" id="ARBA00022645"/>
    </source>
</evidence>
<evidence type="ECO:0000256" key="1">
    <source>
        <dbReference type="ARBA" id="ARBA00001947"/>
    </source>
</evidence>
<proteinExistence type="inferred from homology"/>
<reference evidence="9" key="2">
    <citation type="submission" date="2025-08" db="UniProtKB">
        <authorList>
            <consortium name="Ensembl"/>
        </authorList>
    </citation>
    <scope>IDENTIFICATION</scope>
</reference>
<dbReference type="InterPro" id="IPR040626">
    <property type="entry name" value="Pepdidase_M14_N"/>
</dbReference>
<comment type="similarity">
    <text evidence="3 6">Belongs to the peptidase M14 family.</text>
</comment>
<evidence type="ECO:0000256" key="7">
    <source>
        <dbReference type="SAM" id="MobiDB-lite"/>
    </source>
</evidence>
<dbReference type="Pfam" id="PF00246">
    <property type="entry name" value="Peptidase_M14"/>
    <property type="match status" value="1"/>
</dbReference>
<dbReference type="Pfam" id="PF25571">
    <property type="entry name" value="TPR_CCP1_N"/>
    <property type="match status" value="2"/>
</dbReference>
<comment type="catalytic activity">
    <reaction evidence="5">
        <text>(L-glutamyl)(n+1)-gamma-L-glutamyl-L-glutamyl-[protein] + H2O = (L-glutamyl)(n)-gamma-L-glutamyl-L-glutamyl-[protein] + L-glutamate</text>
        <dbReference type="Rhea" id="RHEA:60004"/>
        <dbReference type="Rhea" id="RHEA-COMP:15519"/>
        <dbReference type="Rhea" id="RHEA-COMP:15675"/>
        <dbReference type="ChEBI" id="CHEBI:15377"/>
        <dbReference type="ChEBI" id="CHEBI:29985"/>
        <dbReference type="ChEBI" id="CHEBI:143623"/>
    </reaction>
    <physiologicalReaction direction="left-to-right" evidence="5">
        <dbReference type="Rhea" id="RHEA:60005"/>
    </physiologicalReaction>
</comment>
<keyword evidence="4" id="KW-0121">Carboxypeptidase</keyword>
<dbReference type="InterPro" id="IPR050821">
    <property type="entry name" value="Cytosolic_carboxypeptidase"/>
</dbReference>
<dbReference type="Pfam" id="PF18027">
    <property type="entry name" value="Pepdidase_M14_N"/>
    <property type="match status" value="1"/>
</dbReference>
<name>A0A8C9VA41_SCLFO</name>
<evidence type="ECO:0000256" key="5">
    <source>
        <dbReference type="ARBA" id="ARBA00029302"/>
    </source>
</evidence>
<dbReference type="PANTHER" id="PTHR12756">
    <property type="entry name" value="CYTOSOLIC CARBOXYPEPTIDASE"/>
    <property type="match status" value="1"/>
</dbReference>
<dbReference type="GO" id="GO:0008270">
    <property type="term" value="F:zinc ion binding"/>
    <property type="evidence" value="ECO:0007669"/>
    <property type="project" value="InterPro"/>
</dbReference>
<feature type="region of interest" description="Disordered" evidence="7">
    <location>
        <begin position="236"/>
        <end position="263"/>
    </location>
</feature>
<organism evidence="9 10">
    <name type="scientific">Scleropages formosus</name>
    <name type="common">Asian bonytongue</name>
    <name type="synonym">Osteoglossum formosum</name>
    <dbReference type="NCBI Taxonomy" id="113540"/>
    <lineage>
        <taxon>Eukaryota</taxon>
        <taxon>Metazoa</taxon>
        <taxon>Chordata</taxon>
        <taxon>Craniata</taxon>
        <taxon>Vertebrata</taxon>
        <taxon>Euteleostomi</taxon>
        <taxon>Actinopterygii</taxon>
        <taxon>Neopterygii</taxon>
        <taxon>Teleostei</taxon>
        <taxon>Osteoglossocephala</taxon>
        <taxon>Osteoglossomorpha</taxon>
        <taxon>Osteoglossiformes</taxon>
        <taxon>Osteoglossidae</taxon>
        <taxon>Scleropages</taxon>
    </lineage>
</organism>
<keyword evidence="4" id="KW-0645">Protease</keyword>
<dbReference type="PROSITE" id="PS52035">
    <property type="entry name" value="PEPTIDASE_M14"/>
    <property type="match status" value="1"/>
</dbReference>
<feature type="domain" description="Peptidase M14" evidence="8">
    <location>
        <begin position="589"/>
        <end position="879"/>
    </location>
</feature>
<evidence type="ECO:0000313" key="10">
    <source>
        <dbReference type="Proteomes" id="UP000694397"/>
    </source>
</evidence>
<sequence length="1010" mass="113852">LSIINLLDELLSAGTDRRVHYLISKGGSEALLQAFVNTASSISPDYNVLLPLLHLLAKVGHRDRKVGEKAEKVGAVLLTLSLLKQNVEHARRAAACLWVLRVFCSSASAAALLGENQLLLSLYVLSVANGRRAAAKGYVSGLLRLYEDWHHREVDHTRVTICRALLHCLNQAINTSAANAALLADGGLGLLFRTTQACLDNEKLLPLVEPAVQLMRKCYPKSSIPITSEWSTHVFPLPSDEDLEEDNEDDNESSNDHDDDQEINLDKLRAQSEPDRPCDQLGQYARLCSELHHDFQDLDSRSERKASADGQDPVANGCNFEAEKCNIFRPESCLNEERTLRSLCHDMVAKLLEKYRTHPPHHSLYSVPHDSHIYTGAAATRTKSVAGYSVMAFPDYWGHLPPQIQEPMVVRQPNIQRKKIFEDIQRFICPDELINKIVFDLEDPSPQASDLSNSLQFFSGFESGNLRKAIRVRRNEYDLILNSDVNSSENHQWFYFEVSGMESAVCYRFNIINCEKANSQFNYGMQPVLFSVREALEGRPYWVRIGSEICYYRNHYCPFQGPRGSSYYTLTFSMIFKHSEDVCYLAYHYPYTYSALQNHLKILQESVDSRKIFFQQQTLCSTIGGNSCPVVTITACPTSHSWTHLHQLHNRPYVVLTARVHPGESNASWVMKGSLEFLCSDDPVAEALREIYIFKIIPMLNPDGVVNGSSRCALSGEDLNRQWKKPDPNLSPTIYHAKGLLSYLSSTGRSPLVFCDYHGHSRKKNVFLYGCSVKETLWYSGSVINTATLKEDTGYHTIAKVLSQLAPAFSLNSCSYVVEKSRESTARVVVWREMGVHRSYTMESTYNGCNQGIYKDMQLGTRELEEMGAHFCASLLSLRRNSVLCNAKLMHHATALLDLEVNPPDHSSQKMVQLEVGFRPAPFGSRGRSFNHYATSCHHNVVNNNKNKTHGTMGLDGKKKDIQAVFMTNVLFEHWHAGRHFQSENPISTRTCISSQPSQSAFLISPLFFP</sequence>
<reference evidence="9" key="3">
    <citation type="submission" date="2025-09" db="UniProtKB">
        <authorList>
            <consortium name="Ensembl"/>
        </authorList>
    </citation>
    <scope>IDENTIFICATION</scope>
</reference>
<dbReference type="PANTHER" id="PTHR12756:SF5">
    <property type="entry name" value="CYTOSOLIC CARBOXYPEPTIDASE 4"/>
    <property type="match status" value="1"/>
</dbReference>
<dbReference type="AlphaFoldDB" id="A0A8C9VA41"/>
<dbReference type="Gene3D" id="2.60.40.3120">
    <property type="match status" value="1"/>
</dbReference>
<evidence type="ECO:0000259" key="8">
    <source>
        <dbReference type="PROSITE" id="PS52035"/>
    </source>
</evidence>
<keyword evidence="10" id="KW-1185">Reference proteome</keyword>
<dbReference type="GO" id="GO:0004181">
    <property type="term" value="F:metallocarboxypeptidase activity"/>
    <property type="evidence" value="ECO:0007669"/>
    <property type="project" value="InterPro"/>
</dbReference>
<comment type="cofactor">
    <cofactor evidence="1">
        <name>Zn(2+)</name>
        <dbReference type="ChEBI" id="CHEBI:29105"/>
    </cofactor>
</comment>
<dbReference type="GO" id="GO:0005829">
    <property type="term" value="C:cytosol"/>
    <property type="evidence" value="ECO:0007669"/>
    <property type="project" value="UniProtKB-SubCell"/>
</dbReference>
<evidence type="ECO:0000313" key="9">
    <source>
        <dbReference type="Ensembl" id="ENSSFOP00015037102.2"/>
    </source>
</evidence>
<dbReference type="InterPro" id="IPR000834">
    <property type="entry name" value="Peptidase_M14"/>
</dbReference>
<dbReference type="Ensembl" id="ENSSFOT00015037505.2">
    <property type="protein sequence ID" value="ENSSFOP00015037102.2"/>
    <property type="gene ID" value="ENSSFOG00015023599.2"/>
</dbReference>
<gene>
    <name evidence="9" type="primary">AGBL1</name>
    <name evidence="9" type="synonym">LOC108926553</name>
</gene>
<dbReference type="SUPFAM" id="SSF53187">
    <property type="entry name" value="Zn-dependent exopeptidases"/>
    <property type="match status" value="1"/>
</dbReference>
<dbReference type="GeneTree" id="ENSGT00940000160936"/>
<dbReference type="OrthoDB" id="10253041at2759"/>
<feature type="compositionally biased region" description="Acidic residues" evidence="7">
    <location>
        <begin position="239"/>
        <end position="263"/>
    </location>
</feature>